<reference evidence="2" key="1">
    <citation type="journal article" date="2019" name="Int. J. Syst. Evol. Microbiol.">
        <title>The Global Catalogue of Microorganisms (GCM) 10K type strain sequencing project: providing services to taxonomists for standard genome sequencing and annotation.</title>
        <authorList>
            <consortium name="The Broad Institute Genomics Platform"/>
            <consortium name="The Broad Institute Genome Sequencing Center for Infectious Disease"/>
            <person name="Wu L."/>
            <person name="Ma J."/>
        </authorList>
    </citation>
    <scope>NUCLEOTIDE SEQUENCE [LARGE SCALE GENOMIC DNA]</scope>
    <source>
        <strain evidence="2">DFY28</strain>
    </source>
</reference>
<proteinExistence type="predicted"/>
<dbReference type="RefSeq" id="WP_377281150.1">
    <property type="nucleotide sequence ID" value="NZ_JBHRSI010000003.1"/>
</dbReference>
<organism evidence="1 2">
    <name type="scientific">Phenylobacterium terrae</name>
    <dbReference type="NCBI Taxonomy" id="2665495"/>
    <lineage>
        <taxon>Bacteria</taxon>
        <taxon>Pseudomonadati</taxon>
        <taxon>Pseudomonadota</taxon>
        <taxon>Alphaproteobacteria</taxon>
        <taxon>Caulobacterales</taxon>
        <taxon>Caulobacteraceae</taxon>
        <taxon>Phenylobacterium</taxon>
    </lineage>
</organism>
<sequence length="187" mass="19082">MTRFRHDGAGASGRRRSLVVGLAACASGGADAQLALLAALRSAERAGASIRFFGPEALRDLPQIPTDLERALRQATGFLVAAQAWDGAAPAAARALFAGLDAIGLDGRPVGFLVSGADWQKPAEARAELERLAAAIGGRPSPASLTLPPGTHFTACSVCTDPALGRDLEQLGRSLAASPAYALSAPD</sequence>
<evidence type="ECO:0000313" key="2">
    <source>
        <dbReference type="Proteomes" id="UP001597237"/>
    </source>
</evidence>
<evidence type="ECO:0000313" key="1">
    <source>
        <dbReference type="EMBL" id="MFD1782019.1"/>
    </source>
</evidence>
<comment type="caution">
    <text evidence="1">The sequence shown here is derived from an EMBL/GenBank/DDBJ whole genome shotgun (WGS) entry which is preliminary data.</text>
</comment>
<name>A0ABW4MXV5_9CAUL</name>
<gene>
    <name evidence="1" type="ORF">ACFSC0_01310</name>
</gene>
<dbReference type="Proteomes" id="UP001597237">
    <property type="component" value="Unassembled WGS sequence"/>
</dbReference>
<keyword evidence="2" id="KW-1185">Reference proteome</keyword>
<accession>A0ABW4MXV5</accession>
<dbReference type="EMBL" id="JBHUEY010000001">
    <property type="protein sequence ID" value="MFD1782019.1"/>
    <property type="molecule type" value="Genomic_DNA"/>
</dbReference>
<dbReference type="Gene3D" id="3.40.50.360">
    <property type="match status" value="1"/>
</dbReference>
<protein>
    <submittedName>
        <fullName evidence="1">Uncharacterized protein</fullName>
    </submittedName>
</protein>
<dbReference type="InterPro" id="IPR029039">
    <property type="entry name" value="Flavoprotein-like_sf"/>
</dbReference>